<protein>
    <recommendedName>
        <fullName evidence="8">Galactokinase</fullName>
    </recommendedName>
</protein>
<dbReference type="SUPFAM" id="SSF53756">
    <property type="entry name" value="UDP-Glycosyltransferase/glycogen phosphorylase"/>
    <property type="match status" value="1"/>
</dbReference>
<dbReference type="SUPFAM" id="SSF55060">
    <property type="entry name" value="GHMP Kinase, C-terminal domain"/>
    <property type="match status" value="1"/>
</dbReference>
<evidence type="ECO:0008006" key="8">
    <source>
        <dbReference type="Google" id="ProtNLM"/>
    </source>
</evidence>
<evidence type="ECO:0000313" key="6">
    <source>
        <dbReference type="EMBL" id="KAK9914939.1"/>
    </source>
</evidence>
<evidence type="ECO:0000259" key="5">
    <source>
        <dbReference type="Pfam" id="PF08544"/>
    </source>
</evidence>
<dbReference type="InterPro" id="IPR013750">
    <property type="entry name" value="GHMP_kinase_C_dom"/>
</dbReference>
<comment type="caution">
    <text evidence="6">The sequence shown here is derived from an EMBL/GenBank/DDBJ whole genome shotgun (WGS) entry which is preliminary data.</text>
</comment>
<dbReference type="Pfam" id="PF08544">
    <property type="entry name" value="GHMP_kinases_C"/>
    <property type="match status" value="1"/>
</dbReference>
<dbReference type="Pfam" id="PF13528">
    <property type="entry name" value="Glyco_trans_1_3"/>
    <property type="match status" value="1"/>
</dbReference>
<dbReference type="SUPFAM" id="SSF54211">
    <property type="entry name" value="Ribosomal protein S5 domain 2-like"/>
    <property type="match status" value="1"/>
</dbReference>
<proteinExistence type="predicted"/>
<dbReference type="InterPro" id="IPR014721">
    <property type="entry name" value="Ribsml_uS5_D2-typ_fold_subgr"/>
</dbReference>
<evidence type="ECO:0000259" key="4">
    <source>
        <dbReference type="Pfam" id="PF00288"/>
    </source>
</evidence>
<dbReference type="PANTHER" id="PTHR38134:SF2">
    <property type="entry name" value="GALACTOKINASE"/>
    <property type="match status" value="1"/>
</dbReference>
<dbReference type="EMBL" id="JALJOT010000005">
    <property type="protein sequence ID" value="KAK9914939.1"/>
    <property type="molecule type" value="Genomic_DNA"/>
</dbReference>
<dbReference type="InterPro" id="IPR020568">
    <property type="entry name" value="Ribosomal_Su5_D2-typ_SF"/>
</dbReference>
<keyword evidence="7" id="KW-1185">Reference proteome</keyword>
<dbReference type="Proteomes" id="UP001491310">
    <property type="component" value="Unassembled WGS sequence"/>
</dbReference>
<evidence type="ECO:0000313" key="7">
    <source>
        <dbReference type="Proteomes" id="UP001491310"/>
    </source>
</evidence>
<sequence length="1043" mass="112516">MDPLTIAYYVTGHGLGHATRSLEVCCALIDLGHSVTVITGQPAAFFLRELSSPRLAVRKAGLDFGAKQLDAFSVDMSASMEGYRSIAGGEQRGTLLQTEQAWLAATRPDLVVSDVVPMACAAARAAGLPCICVSNFSWDFIYSQYLMSGHSAYRGMVWQIAEDYACADLLLRLPGYAPMPAFREVEDVPLVVRHARKTKEQVYADLGLSLDQHMVVFIYGGQPPGDWHLREECLPKGWVCVVCAAGSPPGGHPLPSNFLLAPADAYTPDLIAAADVLLGKIGYGTVSECLAHGTPLVFVRRDYFNEEPFLRRLLQLHGAAVEIKRRDFLEGTWAPFLLHAAELNFAYNEPTNGAEVVALKLEMAARRGSHGAASTSGLASTNGSSQGLADMRDGKGSPRRAGSVRLRDAIVWGYMMQRHDKRDKVEVPEWYTAGQMPPTRDMTSFERDMAALHLQREAASENGDAADRAPRQPPCLEHWDIVSGGDALADCSDTVDFLYELVRLDEVAALSGSDSDSPGRAPNELPERRAARGLFRWDDDIIVTRAPGRLDVMGGIADYSGSLVLQLPLAQACHVAVQTHPLPQQRVWRHMQSRHEAAGGPKAALRVVSLNADLTNRGPTFDMDLAELERDGVPISYEEARQYFKRDPAHSWAAYVAGALVVLMHERGRRFTDGISILVSSAVPEGKGVSSSAAVEVSIMQALSAAHGVQLEGRELAMLCQKVENCVVGAPCGVMDQMTSALGEAGSLLALRCQPAEMLSPVSLPPHIRLWGVDSGIRHSVGGLDYGTVRTGAFMGLRMLSGLADQLQRQGSYTSPSKPRASTTLTNGPGCSPIGGGYLANVTPSDFWRIYEQELPESITGAAFLKEYNDHWDAATKVDPETTYLVRQPTAHPVMENWRVRTFRQLLQLPAQRDTGADDHSEQMAMLGEIMYQSHASYTRCGLGSDGTDRIVALVRDEASAAAARGEQPALYGAKITGGGSGGTVCVLGSADAAGEAALARVVERYAQSTGGYRAQVFSGSSPGATKFDVLRLRRKTGPAAHS</sequence>
<name>A0ABR2YTU0_9CHLO</name>
<reference evidence="6 7" key="1">
    <citation type="journal article" date="2024" name="Nat. Commun.">
        <title>Phylogenomics reveals the evolutionary origins of lichenization in chlorophyte algae.</title>
        <authorList>
            <person name="Puginier C."/>
            <person name="Libourel C."/>
            <person name="Otte J."/>
            <person name="Skaloud P."/>
            <person name="Haon M."/>
            <person name="Grisel S."/>
            <person name="Petersen M."/>
            <person name="Berrin J.G."/>
            <person name="Delaux P.M."/>
            <person name="Dal Grande F."/>
            <person name="Keller J."/>
        </authorList>
    </citation>
    <scope>NUCLEOTIDE SEQUENCE [LARGE SCALE GENOMIC DNA]</scope>
    <source>
        <strain evidence="6 7">SAG 216-7</strain>
    </source>
</reference>
<dbReference type="InterPro" id="IPR053205">
    <property type="entry name" value="GHMP_kinase_L-arabinokinase"/>
</dbReference>
<dbReference type="Gene3D" id="3.30.230.10">
    <property type="match status" value="1"/>
</dbReference>
<evidence type="ECO:0000256" key="2">
    <source>
        <dbReference type="ARBA" id="ARBA00022840"/>
    </source>
</evidence>
<keyword evidence="2" id="KW-0067">ATP-binding</keyword>
<dbReference type="InterPro" id="IPR006204">
    <property type="entry name" value="GHMP_kinase_N_dom"/>
</dbReference>
<keyword evidence="1" id="KW-0547">Nucleotide-binding</keyword>
<evidence type="ECO:0000256" key="3">
    <source>
        <dbReference type="SAM" id="MobiDB-lite"/>
    </source>
</evidence>
<accession>A0ABR2YTU0</accession>
<evidence type="ECO:0000256" key="1">
    <source>
        <dbReference type="ARBA" id="ARBA00022741"/>
    </source>
</evidence>
<feature type="domain" description="GHMP kinase C-terminal" evidence="5">
    <location>
        <begin position="924"/>
        <end position="1006"/>
    </location>
</feature>
<dbReference type="InterPro" id="IPR036554">
    <property type="entry name" value="GHMP_kinase_C_sf"/>
</dbReference>
<feature type="domain" description="GHMP kinase N-terminal" evidence="4">
    <location>
        <begin position="655"/>
        <end position="743"/>
    </location>
</feature>
<dbReference type="PANTHER" id="PTHR38134">
    <property type="entry name" value="SLR1395 PROTEIN"/>
    <property type="match status" value="1"/>
</dbReference>
<gene>
    <name evidence="6" type="ORF">WJX75_002533</name>
</gene>
<feature type="region of interest" description="Disordered" evidence="3">
    <location>
        <begin position="808"/>
        <end position="829"/>
    </location>
</feature>
<dbReference type="Pfam" id="PF00288">
    <property type="entry name" value="GHMP_kinases_N"/>
    <property type="match status" value="1"/>
</dbReference>
<dbReference type="PRINTS" id="PR00959">
    <property type="entry name" value="MEVGALKINASE"/>
</dbReference>
<dbReference type="Gene3D" id="3.40.50.2000">
    <property type="entry name" value="Glycogen Phosphorylase B"/>
    <property type="match status" value="2"/>
</dbReference>
<feature type="region of interest" description="Disordered" evidence="3">
    <location>
        <begin position="370"/>
        <end position="400"/>
    </location>
</feature>
<organism evidence="6 7">
    <name type="scientific">Coccomyxa subellipsoidea</name>
    <dbReference type="NCBI Taxonomy" id="248742"/>
    <lineage>
        <taxon>Eukaryota</taxon>
        <taxon>Viridiplantae</taxon>
        <taxon>Chlorophyta</taxon>
        <taxon>core chlorophytes</taxon>
        <taxon>Trebouxiophyceae</taxon>
        <taxon>Trebouxiophyceae incertae sedis</taxon>
        <taxon>Coccomyxaceae</taxon>
        <taxon>Coccomyxa</taxon>
    </lineage>
</organism>
<feature type="compositionally biased region" description="Polar residues" evidence="3">
    <location>
        <begin position="372"/>
        <end position="387"/>
    </location>
</feature>
<dbReference type="Gene3D" id="3.30.70.890">
    <property type="entry name" value="GHMP kinase, C-terminal domain"/>
    <property type="match status" value="1"/>
</dbReference>